<reference evidence="4 5" key="1">
    <citation type="journal article" date="2014" name="Antonie Van Leeuwenhoek">
        <title>Hyphomonas beringensis sp. nov. and Hyphomonas chukchiensis sp. nov., isolated from surface seawater of the Bering Sea and Chukchi Sea.</title>
        <authorList>
            <person name="Li C."/>
            <person name="Lai Q."/>
            <person name="Li G."/>
            <person name="Dong C."/>
            <person name="Wang J."/>
            <person name="Liao Y."/>
            <person name="Shao Z."/>
        </authorList>
    </citation>
    <scope>NUCLEOTIDE SEQUENCE [LARGE SCALE GENOMIC DNA]</scope>
    <source>
        <strain evidence="4 5">PS728</strain>
    </source>
</reference>
<sequence length="332" mass="36628">MTGHTAAADWDARLRNPDCSDAERSAFRDWYEADPSHREAYELLQESVSALLSVAHSPEMRALRDAALNERHNDDKRRYALVACLAIFALMVPVAANFMMRGNPPPSQIDLEAPTYYATTVGQRSGITLEDGSVITLNTDSRVHVDYSGEQRLITLLKGQALFEVAKDPSRPFIVTAGDQRVVALGTTFDVRLNETAVEVILVEGKVEIEEVPASGWKKPAPLVQLASGERLVATSKASLPEVTKIDISKATSWREGYVTFENTPLTEAIAEMNRYSTVRIVPEGDGISNLHITGLFRAGQQARFTEALQVYFPIEAQREGNVIVLKMSQPL</sequence>
<keyword evidence="1" id="KW-0472">Membrane</keyword>
<dbReference type="EMBL" id="ARYM01000003">
    <property type="protein sequence ID" value="KDA00041.1"/>
    <property type="molecule type" value="Genomic_DNA"/>
</dbReference>
<feature type="transmembrane region" description="Helical" evidence="1">
    <location>
        <begin position="79"/>
        <end position="100"/>
    </location>
</feature>
<dbReference type="RefSeq" id="WP_035594733.1">
    <property type="nucleotide sequence ID" value="NZ_ARYM01000003.1"/>
</dbReference>
<organism evidence="4 5">
    <name type="scientific">Hyphomonas polymorpha PS728</name>
    <dbReference type="NCBI Taxonomy" id="1280954"/>
    <lineage>
        <taxon>Bacteria</taxon>
        <taxon>Pseudomonadati</taxon>
        <taxon>Pseudomonadota</taxon>
        <taxon>Alphaproteobacteria</taxon>
        <taxon>Hyphomonadales</taxon>
        <taxon>Hyphomonadaceae</taxon>
        <taxon>Hyphomonas</taxon>
    </lineage>
</organism>
<comment type="caution">
    <text evidence="4">The sequence shown here is derived from an EMBL/GenBank/DDBJ whole genome shotgun (WGS) entry which is preliminary data.</text>
</comment>
<dbReference type="PANTHER" id="PTHR30273:SF2">
    <property type="entry name" value="PROTEIN FECR"/>
    <property type="match status" value="1"/>
</dbReference>
<evidence type="ECO:0000313" key="4">
    <source>
        <dbReference type="EMBL" id="KDA00041.1"/>
    </source>
</evidence>
<dbReference type="PANTHER" id="PTHR30273">
    <property type="entry name" value="PERIPLASMIC SIGNAL SENSOR AND SIGMA FACTOR ACTIVATOR FECR-RELATED"/>
    <property type="match status" value="1"/>
</dbReference>
<dbReference type="eggNOG" id="COG3712">
    <property type="taxonomic scope" value="Bacteria"/>
</dbReference>
<dbReference type="STRING" id="1280954.HPO_04034"/>
<evidence type="ECO:0000259" key="3">
    <source>
        <dbReference type="Pfam" id="PF16220"/>
    </source>
</evidence>
<dbReference type="Gene3D" id="2.60.120.1440">
    <property type="match status" value="1"/>
</dbReference>
<name>A0A062VKA8_9PROT</name>
<dbReference type="AlphaFoldDB" id="A0A062VKA8"/>
<dbReference type="OrthoDB" id="636724at2"/>
<dbReference type="GO" id="GO:0016989">
    <property type="term" value="F:sigma factor antagonist activity"/>
    <property type="evidence" value="ECO:0007669"/>
    <property type="project" value="TreeGrafter"/>
</dbReference>
<gene>
    <name evidence="4" type="ORF">HPO_04034</name>
</gene>
<dbReference type="PIRSF" id="PIRSF018266">
    <property type="entry name" value="FecR"/>
    <property type="match status" value="1"/>
</dbReference>
<dbReference type="InterPro" id="IPR032623">
    <property type="entry name" value="FecR_N"/>
</dbReference>
<protein>
    <submittedName>
        <fullName evidence="4">Anti-FecI sigma factor FecR</fullName>
    </submittedName>
</protein>
<keyword evidence="1" id="KW-1133">Transmembrane helix</keyword>
<evidence type="ECO:0000313" key="5">
    <source>
        <dbReference type="Proteomes" id="UP000027100"/>
    </source>
</evidence>
<dbReference type="InterPro" id="IPR006860">
    <property type="entry name" value="FecR"/>
</dbReference>
<dbReference type="PATRIC" id="fig|1280954.3.peg.820"/>
<dbReference type="Proteomes" id="UP000027100">
    <property type="component" value="Unassembled WGS sequence"/>
</dbReference>
<dbReference type="Pfam" id="PF04773">
    <property type="entry name" value="FecR"/>
    <property type="match status" value="1"/>
</dbReference>
<proteinExistence type="predicted"/>
<keyword evidence="1" id="KW-0812">Transmembrane</keyword>
<dbReference type="Gene3D" id="3.55.50.30">
    <property type="match status" value="1"/>
</dbReference>
<dbReference type="InterPro" id="IPR012373">
    <property type="entry name" value="Ferrdict_sens_TM"/>
</dbReference>
<keyword evidence="5" id="KW-1185">Reference proteome</keyword>
<accession>A0A062VKA8</accession>
<dbReference type="Pfam" id="PF16220">
    <property type="entry name" value="DUF4880"/>
    <property type="match status" value="1"/>
</dbReference>
<feature type="domain" description="FecR N-terminal" evidence="3">
    <location>
        <begin position="6"/>
        <end position="45"/>
    </location>
</feature>
<evidence type="ECO:0000256" key="1">
    <source>
        <dbReference type="SAM" id="Phobius"/>
    </source>
</evidence>
<feature type="domain" description="FecR protein" evidence="2">
    <location>
        <begin position="117"/>
        <end position="208"/>
    </location>
</feature>
<evidence type="ECO:0000259" key="2">
    <source>
        <dbReference type="Pfam" id="PF04773"/>
    </source>
</evidence>